<gene>
    <name evidence="4" type="ORF">QWY31_06390</name>
</gene>
<evidence type="ECO:0000256" key="3">
    <source>
        <dbReference type="RuleBase" id="RU000363"/>
    </source>
</evidence>
<dbReference type="RefSeq" id="WP_320003650.1">
    <property type="nucleotide sequence ID" value="NZ_JAUHJS010000003.1"/>
</dbReference>
<dbReference type="Gene3D" id="3.40.50.720">
    <property type="entry name" value="NAD(P)-binding Rossmann-like Domain"/>
    <property type="match status" value="1"/>
</dbReference>
<keyword evidence="2 4" id="KW-0560">Oxidoreductase</keyword>
<comment type="caution">
    <text evidence="4">The sequence shown here is derived from an EMBL/GenBank/DDBJ whole genome shotgun (WGS) entry which is preliminary data.</text>
</comment>
<proteinExistence type="inferred from homology"/>
<dbReference type="PANTHER" id="PTHR42901:SF1">
    <property type="entry name" value="ALCOHOL DEHYDROGENASE"/>
    <property type="match status" value="1"/>
</dbReference>
<evidence type="ECO:0000256" key="2">
    <source>
        <dbReference type="ARBA" id="ARBA00023002"/>
    </source>
</evidence>
<protein>
    <submittedName>
        <fullName evidence="4">SDR family oxidoreductase</fullName>
        <ecNumber evidence="4">1.-.-.-</ecNumber>
    </submittedName>
</protein>
<dbReference type="PIRSF" id="PIRSF000126">
    <property type="entry name" value="11-beta-HSD1"/>
    <property type="match status" value="1"/>
</dbReference>
<dbReference type="PRINTS" id="PR00080">
    <property type="entry name" value="SDRFAMILY"/>
</dbReference>
<dbReference type="Pfam" id="PF00106">
    <property type="entry name" value="adh_short"/>
    <property type="match status" value="1"/>
</dbReference>
<name>A0ABT8F3T7_9BACT</name>
<dbReference type="PRINTS" id="PR00081">
    <property type="entry name" value="GDHRDH"/>
</dbReference>
<sequence>MKKTALITGASLGFGLEFAHIFAREGHQVVLVARNAEKLEKLAQEIRDKYQVKAWVFAKDLSKMEEIDSLYQSLQQEMITIDFLVNNAGFGDFSLFHESEYGKIETMIDLNIKALTKLSHLFVKDMVARGEGKILNVASTAAFQPGPTMAVYYATKAYVLFLGEAMSNELEGTGVTVTTLCPGASETGFQQAANLQESKLVKGKKLPTAREVSEFGYKHLMKGSMTVIPGFMNWLNAQASRFVPRKMVLKIVRMVQDKA</sequence>
<keyword evidence="5" id="KW-1185">Reference proteome</keyword>
<dbReference type="EMBL" id="JAUHJS010000003">
    <property type="protein sequence ID" value="MDN4165121.1"/>
    <property type="molecule type" value="Genomic_DNA"/>
</dbReference>
<dbReference type="Proteomes" id="UP001168552">
    <property type="component" value="Unassembled WGS sequence"/>
</dbReference>
<dbReference type="GO" id="GO:0016491">
    <property type="term" value="F:oxidoreductase activity"/>
    <property type="evidence" value="ECO:0007669"/>
    <property type="project" value="UniProtKB-KW"/>
</dbReference>
<evidence type="ECO:0000256" key="1">
    <source>
        <dbReference type="ARBA" id="ARBA00006484"/>
    </source>
</evidence>
<accession>A0ABT8F3T7</accession>
<dbReference type="InterPro" id="IPR002347">
    <property type="entry name" value="SDR_fam"/>
</dbReference>
<evidence type="ECO:0000313" key="4">
    <source>
        <dbReference type="EMBL" id="MDN4165121.1"/>
    </source>
</evidence>
<comment type="similarity">
    <text evidence="1 3">Belongs to the short-chain dehydrogenases/reductases (SDR) family.</text>
</comment>
<evidence type="ECO:0000313" key="5">
    <source>
        <dbReference type="Proteomes" id="UP001168552"/>
    </source>
</evidence>
<dbReference type="EC" id="1.-.-.-" evidence="4"/>
<organism evidence="4 5">
    <name type="scientific">Shiella aurantiaca</name>
    <dbReference type="NCBI Taxonomy" id="3058365"/>
    <lineage>
        <taxon>Bacteria</taxon>
        <taxon>Pseudomonadati</taxon>
        <taxon>Bacteroidota</taxon>
        <taxon>Cytophagia</taxon>
        <taxon>Cytophagales</taxon>
        <taxon>Shiellaceae</taxon>
        <taxon>Shiella</taxon>
    </lineage>
</organism>
<dbReference type="PANTHER" id="PTHR42901">
    <property type="entry name" value="ALCOHOL DEHYDROGENASE"/>
    <property type="match status" value="1"/>
</dbReference>
<dbReference type="SUPFAM" id="SSF51735">
    <property type="entry name" value="NAD(P)-binding Rossmann-fold domains"/>
    <property type="match status" value="1"/>
</dbReference>
<dbReference type="InterPro" id="IPR036291">
    <property type="entry name" value="NAD(P)-bd_dom_sf"/>
</dbReference>
<reference evidence="4" key="1">
    <citation type="submission" date="2023-06" db="EMBL/GenBank/DDBJ databases">
        <title>Cytophagales bacterium Strain LB-30, isolated from soil.</title>
        <authorList>
            <person name="Liu B."/>
        </authorList>
    </citation>
    <scope>NUCLEOTIDE SEQUENCE</scope>
    <source>
        <strain evidence="4">LB-30</strain>
    </source>
</reference>